<protein>
    <recommendedName>
        <fullName evidence="3">histone acetyltransferase</fullName>
        <ecNumber evidence="3">2.3.1.48</ecNumber>
    </recommendedName>
</protein>
<evidence type="ECO:0000256" key="12">
    <source>
        <dbReference type="ARBA" id="ARBA00022843"/>
    </source>
</evidence>
<feature type="region of interest" description="Disordered" evidence="19">
    <location>
        <begin position="1280"/>
        <end position="1307"/>
    </location>
</feature>
<organism evidence="24 25">
    <name type="scientific">Clavelina lepadiformis</name>
    <name type="common">Light-bulb sea squirt</name>
    <name type="synonym">Ascidia lepadiformis</name>
    <dbReference type="NCBI Taxonomy" id="159417"/>
    <lineage>
        <taxon>Eukaryota</taxon>
        <taxon>Metazoa</taxon>
        <taxon>Chordata</taxon>
        <taxon>Tunicata</taxon>
        <taxon>Ascidiacea</taxon>
        <taxon>Aplousobranchia</taxon>
        <taxon>Clavelinidae</taxon>
        <taxon>Clavelina</taxon>
    </lineage>
</organism>
<dbReference type="PANTHER" id="PTHR10615:SF217">
    <property type="entry name" value="HISTONE ACETYLTRANSFERASE"/>
    <property type="match status" value="1"/>
</dbReference>
<dbReference type="PROSITE" id="PS51504">
    <property type="entry name" value="H15"/>
    <property type="match status" value="1"/>
</dbReference>
<dbReference type="CDD" id="cd15618">
    <property type="entry name" value="PHD1_MOZ_MORF"/>
    <property type="match status" value="1"/>
</dbReference>
<evidence type="ECO:0000259" key="22">
    <source>
        <dbReference type="PROSITE" id="PS51726"/>
    </source>
</evidence>
<dbReference type="InterPro" id="IPR050603">
    <property type="entry name" value="MYST_HAT"/>
</dbReference>
<evidence type="ECO:0000256" key="7">
    <source>
        <dbReference type="ARBA" id="ARBA00022679"/>
    </source>
</evidence>
<dbReference type="SMART" id="SM00384">
    <property type="entry name" value="AT_hook"/>
    <property type="match status" value="4"/>
</dbReference>
<feature type="region of interest" description="Disordered" evidence="19">
    <location>
        <begin position="1213"/>
        <end position="1268"/>
    </location>
</feature>
<dbReference type="PANTHER" id="PTHR10615">
    <property type="entry name" value="HISTONE ACETYLTRANSFERASE"/>
    <property type="match status" value="1"/>
</dbReference>
<feature type="region of interest" description="Disordered" evidence="19">
    <location>
        <begin position="1439"/>
        <end position="1477"/>
    </location>
</feature>
<evidence type="ECO:0000259" key="20">
    <source>
        <dbReference type="PROSITE" id="PS50016"/>
    </source>
</evidence>
<feature type="compositionally biased region" description="Basic and acidic residues" evidence="19">
    <location>
        <begin position="778"/>
        <end position="787"/>
    </location>
</feature>
<evidence type="ECO:0000259" key="21">
    <source>
        <dbReference type="PROSITE" id="PS51504"/>
    </source>
</evidence>
<feature type="region of interest" description="Disordered" evidence="19">
    <location>
        <begin position="1616"/>
        <end position="1656"/>
    </location>
</feature>
<dbReference type="Pfam" id="PF01853">
    <property type="entry name" value="MOZ_SAS"/>
    <property type="match status" value="1"/>
</dbReference>
<evidence type="ECO:0000256" key="4">
    <source>
        <dbReference type="ARBA" id="ARBA00022491"/>
    </source>
</evidence>
<feature type="region of interest" description="Disordered" evidence="19">
    <location>
        <begin position="2023"/>
        <end position="2047"/>
    </location>
</feature>
<keyword evidence="6" id="KW-0597">Phosphoprotein</keyword>
<keyword evidence="11" id="KW-0862">Zinc</keyword>
<dbReference type="InterPro" id="IPR011011">
    <property type="entry name" value="Znf_FYVE_PHD"/>
</dbReference>
<feature type="region of interest" description="Disordered" evidence="19">
    <location>
        <begin position="1800"/>
        <end position="1835"/>
    </location>
</feature>
<keyword evidence="16" id="KW-0539">Nucleus</keyword>
<feature type="compositionally biased region" description="Polar residues" evidence="19">
    <location>
        <begin position="1165"/>
        <end position="1188"/>
    </location>
</feature>
<keyword evidence="7" id="KW-0808">Transferase</keyword>
<dbReference type="InterPro" id="IPR036388">
    <property type="entry name" value="WH-like_DNA-bd_sf"/>
</dbReference>
<feature type="compositionally biased region" description="Basic and acidic residues" evidence="19">
    <location>
        <begin position="996"/>
        <end position="1006"/>
    </location>
</feature>
<dbReference type="InterPro" id="IPR013083">
    <property type="entry name" value="Znf_RING/FYVE/PHD"/>
</dbReference>
<keyword evidence="10 18" id="KW-0863">Zinc-finger</keyword>
<dbReference type="InterPro" id="IPR016181">
    <property type="entry name" value="Acyl_CoA_acyltransferase"/>
</dbReference>
<dbReference type="Gene3D" id="1.10.10.10">
    <property type="entry name" value="Winged helix-like DNA-binding domain superfamily/Winged helix DNA-binding domain"/>
    <property type="match status" value="1"/>
</dbReference>
<evidence type="ECO:0000256" key="3">
    <source>
        <dbReference type="ARBA" id="ARBA00013184"/>
    </source>
</evidence>
<keyword evidence="15" id="KW-0010">Activator</keyword>
<keyword evidence="8" id="KW-0479">Metal-binding</keyword>
<feature type="region of interest" description="Disordered" evidence="19">
    <location>
        <begin position="2333"/>
        <end position="2403"/>
    </location>
</feature>
<evidence type="ECO:0000256" key="5">
    <source>
        <dbReference type="ARBA" id="ARBA00022499"/>
    </source>
</evidence>
<comment type="catalytic activity">
    <reaction evidence="17">
        <text>L-lysyl-[protein] + acetyl-CoA = N(6)-acetyl-L-lysyl-[protein] + CoA + H(+)</text>
        <dbReference type="Rhea" id="RHEA:45948"/>
        <dbReference type="Rhea" id="RHEA-COMP:9752"/>
        <dbReference type="Rhea" id="RHEA-COMP:10731"/>
        <dbReference type="ChEBI" id="CHEBI:15378"/>
        <dbReference type="ChEBI" id="CHEBI:29969"/>
        <dbReference type="ChEBI" id="CHEBI:57287"/>
        <dbReference type="ChEBI" id="CHEBI:57288"/>
        <dbReference type="ChEBI" id="CHEBI:61930"/>
        <dbReference type="EC" id="2.3.1.48"/>
    </reaction>
</comment>
<dbReference type="PROSITE" id="PS50016">
    <property type="entry name" value="ZF_PHD_2"/>
    <property type="match status" value="2"/>
</dbReference>
<evidence type="ECO:0000256" key="10">
    <source>
        <dbReference type="ARBA" id="ARBA00022771"/>
    </source>
</evidence>
<comment type="similarity">
    <text evidence="2">Belongs to the MYST (SAS/MOZ) family.</text>
</comment>
<feature type="region of interest" description="Disordered" evidence="19">
    <location>
        <begin position="778"/>
        <end position="797"/>
    </location>
</feature>
<name>A0ABP0EY47_CLALP</name>
<proteinExistence type="inferred from homology"/>
<sequence>MVRKDSSSSVSGPKSPKSGIDKEIEEDLLSVSILDTIRRIRAQKQRPSLERITKWVMNRTPAKNSTFDEVNDRLEAMSACGKILKVFNQGGYSYRDPETMTPRACGRAPKHWKEQKKLGSSITPKASPTQPKPPTSPKVASPQLTLIPRDPLMRHKTLQVLDYIKLVQISLEGLNLPQGATCKDMDKYLESKYFIQGISSTEFSRHLRLACKRGVHAGRLIKDGLIYKIADEKGNNKEPAATPKPTCSYCCGTAHCNKQGRSEELLSCVDCGNSGHPSCMKLSEELTAKVRHLRWQCFECKSCKVCGSKGNADNLLFCDSCDRGFHMECCTPPVLRMPKGTFVCELCKAEDSSKRKKVDKATHLDTPKHNRPGRPSNAQKRFLANASTSPSHENEKPHEVMAENGQHFLQVPYHKKPKGLIDGMTKFFTPSMGGRKTLTAQARSTQLMIMSNANDGGVGMDSASKDDDVFNKDGNQKSCQANITAEDEQMFLHAREESLQRTGVVETEIPDPSAIRCPAGIEFGKYSIETWYSSPYPQEYARLPKLFLCEFCLKYMKSHAILQRHAQKCTWFHPPANEIYRSRDLSVFEVDGNVSKIYCQNLCLLAKLFLDHKTLYYDVEPFSFYCLTLNDSKGCHLVGYFSKEKHCQQKYNVSCIMTMPQYQRQGYGRFLIDFSYLLSRKEGQAGSPEKPLSELGQVSYNAYWRSALLEYFSKNTNEKHLSLRDISKATGICPHDIASTLQRLGMIVIKQTSNESSPEIKFNLKRRHRMVNEYVKKKQEMRNDPKRPPRPVVDPDCLRWTPLVASTNWLTDDSQMKTPNSSPEKFFQRSPPSHVSHFGTHDDSQLINDDAEQENIENLPIEATAEKVNIPQSVGYINGSIPKSEGFSNEINRTNSHNLVPSPSHAIPLLLENGDDHERELSQVHISPAVVVHRKRGRPRKNFLPSLPHLANPVSAEFLSDAVLTGSTNQPKKKRKRKVKGYPWGRIKKKKKKKKLVDGLSDKMDESESEPPTGENGWRLGAPHVTSDSDDDVANKITAEGFLDANDSFSPAKNGVSDDDFVPEVARGKLIPEKKRRRHKPKGYQWGAIKRKLKRPSSHNLLVRKDSTIKRGKVGRPRKIDIIKNSLIDDSTHGKNNVSVASDFPSSKPVQTTMDRFFQPKPASLFSNTNSNNGNKMSDNALKSKSPTETKFSTVYTALTDSNHVLVASVTVSPNKRPQLSPTSPKQFSSSTSSESSKANLKASAKLKQRLSASSLSPEPKRRRRSAIAGENFVASCLLSSRVPRRTQTSERKRPRGRPPSNANESFEEDFLDLASRALDPEDNLGSFGACLENSTHSSNHFLGVRPQGQSSDINYKSLSKKEGQVSTVAFAKPWIPAIGSAASKLTQPCRSSFRLGNENSFKMMSFNHIKSHRRSGSTKLFNFRPSSLTAYRDMTRNDLDEDNDASSSSSSDAESSSSAESSYDNSSDENEDTENEIVTAESENFDKHWRENEKVKKNFKKKINLTKSQNLDFVKVPTTKQVNTKAKQMLESITKVPGDKGFELGAKIPQGLNAKEKSSCSGVVKRGRGRPRKYPLKPVVEKNKMTTIPKGKKVGRKPKVQKNSSLKLTVHRTQQGYHTTCPDNPDIGAMSKEPSNTNRTNAHGIHNISKPQNNLLNDSKTSLSAKACSETINDISCPNEAMAVQESNNPLVVSSQLHNKDDEQVSGSNFDSGTGSSHCCKTVKPVSLENDTMSLKGDPTLPRWPGKSATGKVAWDTSQLLTAEKISPEEVEIRDSSSSSFTVPMDDSLGSVFPVVEEVRPSSSLSSQSNDDSRHESNPDVPSVSENIPAVMGRRQDVNWVQERNKRTKAEAQEEIYAAVASITEADHQSPIASGMKYHEAVFSDLDSAPSMPTTLSETANTVYRNTVATSNIENNQDQLCEVAENNPLRGLPECSMEKLQQGAGENTATNKPSSTTIKLSPAKMIQQNLELSELDLKTRSLSYNTSATDESSIALEHTVGSHTSSQNSSNSYQVLCMPSKQNQDEAYQESYKEETPSSSYQNQALPEAPDLNSLTATESCSVLQDNDPNETINSTLGSHSQIPKVSSMLTAQCQFEKLQSTEANNASTMPTQPTSESVCYGNNGYHQNPGNFNIPPNYPEGNQLPFNSGYPENPSYTDTQMYGDSFAMNNNIMQANGINCNRPTHIDPQADMLSPNDVYQTQALANSAVVSSHIDYSQTGVDIGQMPVPCPSVAVPNNNAVPLQGATFHAGGPVHSGTVDIGSSSGYETQSNNSCSPYTSPDSITSLNSGSCDHATSTCPSTGQIDPNYTSSHVQQGSICSSTGSQHGGLIPAIMYSAPSNDSGQGSEYLASPTGHGMPTCQGTPTKQHPSTQPMKSPDSFQTSRPMSRTIGCAPSQSPNLVLPNATNRPSCAMAPETLNPLNNSCLLQQHSPSSVNTPTTPQQQCVYRSSDESMQRFSPADCPIRSYHQKSPNLDGSSQQGNGNVLMKLRQLTHDIPNDTPQAPVPSPFAVAQKSSIQSSSETFMPPCTASRRPRHTSTGVPERPTSVQPPPMMGTEICTSHASSTPPAKCIGPSTNPSGYHVPDNTSKSIPVSRYHDVTRGPHGGIRRASESGPAHSWHPSHPVGLLRQQSAGPYGAMSNTGPSYNHPYSLGGYDPSYVPQGPPCQFDPQYRNINLPCQGGSSGSYEHKPMSNPMAVGPIPPQSRYTPGNSYVYNGGYGGLPVRPHFPSNDIGSGFHPSYSGSSPFSSYPSQDSGYYNSYMYR</sequence>
<comment type="subcellular location">
    <subcellularLocation>
        <location evidence="1">Nucleus</location>
    </subcellularLocation>
</comment>
<reference evidence="24 25" key="1">
    <citation type="submission" date="2024-02" db="EMBL/GenBank/DDBJ databases">
        <authorList>
            <person name="Daric V."/>
            <person name="Darras S."/>
        </authorList>
    </citation>
    <scope>NUCLEOTIDE SEQUENCE [LARGE SCALE GENOMIC DNA]</scope>
</reference>
<feature type="domain" description="H15" evidence="21">
    <location>
        <begin position="154"/>
        <end position="231"/>
    </location>
</feature>
<keyword evidence="5" id="KW-1017">Isopeptide bond</keyword>
<keyword evidence="13" id="KW-0156">Chromatin regulator</keyword>
<evidence type="ECO:0000256" key="19">
    <source>
        <dbReference type="SAM" id="MobiDB-lite"/>
    </source>
</evidence>
<feature type="region of interest" description="Disordered" evidence="19">
    <location>
        <begin position="357"/>
        <end position="379"/>
    </location>
</feature>
<evidence type="ECO:0000256" key="1">
    <source>
        <dbReference type="ARBA" id="ARBA00004123"/>
    </source>
</evidence>
<evidence type="ECO:0000313" key="25">
    <source>
        <dbReference type="Proteomes" id="UP001642483"/>
    </source>
</evidence>
<feature type="compositionally biased region" description="Polar residues" evidence="19">
    <location>
        <begin position="2363"/>
        <end position="2389"/>
    </location>
</feature>
<dbReference type="Gene3D" id="3.40.630.30">
    <property type="match status" value="1"/>
</dbReference>
<keyword evidence="12" id="KW-0832">Ubl conjugation</keyword>
<feature type="region of interest" description="Disordered" evidence="19">
    <location>
        <begin position="1"/>
        <end position="22"/>
    </location>
</feature>
<dbReference type="CDD" id="cd15527">
    <property type="entry name" value="PHD2_KAT6A_6B"/>
    <property type="match status" value="1"/>
</dbReference>
<accession>A0ABP0EY47</accession>
<evidence type="ECO:0000256" key="18">
    <source>
        <dbReference type="PROSITE-ProRule" id="PRU00146"/>
    </source>
</evidence>
<dbReference type="InterPro" id="IPR019787">
    <property type="entry name" value="Znf_PHD-finger"/>
</dbReference>
<evidence type="ECO:0000256" key="8">
    <source>
        <dbReference type="ARBA" id="ARBA00022723"/>
    </source>
</evidence>
<keyword evidence="25" id="KW-1185">Reference proteome</keyword>
<feature type="region of interest" description="Disordered" evidence="19">
    <location>
        <begin position="2426"/>
        <end position="2447"/>
    </location>
</feature>
<dbReference type="Proteomes" id="UP001642483">
    <property type="component" value="Unassembled WGS sequence"/>
</dbReference>
<dbReference type="InterPro" id="IPR040706">
    <property type="entry name" value="Zf-MYST"/>
</dbReference>
<evidence type="ECO:0000313" key="24">
    <source>
        <dbReference type="EMBL" id="CAK8672404.1"/>
    </source>
</evidence>
<comment type="caution">
    <text evidence="24">The sequence shown here is derived from an EMBL/GenBank/DDBJ whole genome shotgun (WGS) entry which is preliminary data.</text>
</comment>
<evidence type="ECO:0000259" key="23">
    <source>
        <dbReference type="PROSITE" id="PS52014"/>
    </source>
</evidence>
<feature type="domain" description="SAMD1-like winged helix (WH)" evidence="23">
    <location>
        <begin position="21"/>
        <end position="100"/>
    </location>
</feature>
<dbReference type="SUPFAM" id="SSF57903">
    <property type="entry name" value="FYVE/PHD zinc finger"/>
    <property type="match status" value="1"/>
</dbReference>
<dbReference type="SUPFAM" id="SSF55729">
    <property type="entry name" value="Acyl-CoA N-acyltransferases (Nat)"/>
    <property type="match status" value="1"/>
</dbReference>
<feature type="region of interest" description="Disordered" evidence="19">
    <location>
        <begin position="98"/>
        <end position="142"/>
    </location>
</feature>
<evidence type="ECO:0000256" key="16">
    <source>
        <dbReference type="ARBA" id="ARBA00023242"/>
    </source>
</evidence>
<feature type="domain" description="PHD-type" evidence="20">
    <location>
        <begin position="244"/>
        <end position="303"/>
    </location>
</feature>
<feature type="region of interest" description="Disordered" evidence="19">
    <location>
        <begin position="989"/>
        <end position="1021"/>
    </location>
</feature>
<keyword evidence="14" id="KW-0007">Acetylation</keyword>
<feature type="region of interest" description="Disordered" evidence="19">
    <location>
        <begin position="1161"/>
        <end position="1188"/>
    </location>
</feature>
<feature type="region of interest" description="Disordered" evidence="19">
    <location>
        <begin position="2520"/>
        <end position="2555"/>
    </location>
</feature>
<feature type="compositionally biased region" description="Acidic residues" evidence="19">
    <location>
        <begin position="1467"/>
        <end position="1476"/>
    </location>
</feature>
<feature type="region of interest" description="Disordered" evidence="19">
    <location>
        <begin position="811"/>
        <end position="844"/>
    </location>
</feature>
<evidence type="ECO:0000256" key="14">
    <source>
        <dbReference type="ARBA" id="ARBA00022990"/>
    </source>
</evidence>
<dbReference type="Pfam" id="PF21524">
    <property type="entry name" value="SAMD1_WH"/>
    <property type="match status" value="1"/>
</dbReference>
<evidence type="ECO:0000256" key="13">
    <source>
        <dbReference type="ARBA" id="ARBA00022853"/>
    </source>
</evidence>
<evidence type="ECO:0000256" key="17">
    <source>
        <dbReference type="ARBA" id="ARBA00048017"/>
    </source>
</evidence>
<feature type="compositionally biased region" description="Polar residues" evidence="19">
    <location>
        <begin position="811"/>
        <end position="823"/>
    </location>
</feature>
<dbReference type="InterPro" id="IPR005818">
    <property type="entry name" value="Histone_H1/H5_H15"/>
</dbReference>
<dbReference type="Gene3D" id="3.30.40.10">
    <property type="entry name" value="Zinc/RING finger domain, C3HC4 (zinc finger)"/>
    <property type="match status" value="1"/>
</dbReference>
<evidence type="ECO:0000256" key="11">
    <source>
        <dbReference type="ARBA" id="ARBA00022833"/>
    </source>
</evidence>
<feature type="region of interest" description="Disordered" evidence="19">
    <location>
        <begin position="1731"/>
        <end position="1751"/>
    </location>
</feature>
<feature type="domain" description="PHD-type" evidence="20">
    <location>
        <begin position="300"/>
        <end position="350"/>
    </location>
</feature>
<feature type="compositionally biased region" description="Low complexity" evidence="19">
    <location>
        <begin position="7"/>
        <end position="18"/>
    </location>
</feature>
<feature type="compositionally biased region" description="Low complexity" evidence="19">
    <location>
        <begin position="1221"/>
        <end position="1246"/>
    </location>
</feature>
<dbReference type="InterPro" id="IPR002717">
    <property type="entry name" value="HAT_MYST-type"/>
</dbReference>
<keyword evidence="4" id="KW-0678">Repressor</keyword>
<feature type="compositionally biased region" description="Basic and acidic residues" evidence="19">
    <location>
        <begin position="357"/>
        <end position="368"/>
    </location>
</feature>
<dbReference type="PROSITE" id="PS51726">
    <property type="entry name" value="MYST_HAT"/>
    <property type="match status" value="1"/>
</dbReference>
<gene>
    <name evidence="24" type="ORF">CVLEPA_LOCUS1357</name>
</gene>
<dbReference type="EC" id="2.3.1.48" evidence="3"/>
<evidence type="ECO:0000256" key="2">
    <source>
        <dbReference type="ARBA" id="ARBA00010107"/>
    </source>
</evidence>
<feature type="compositionally biased region" description="Low complexity" evidence="19">
    <location>
        <begin position="1446"/>
        <end position="1466"/>
    </location>
</feature>
<evidence type="ECO:0000256" key="15">
    <source>
        <dbReference type="ARBA" id="ARBA00023159"/>
    </source>
</evidence>
<dbReference type="PROSITE" id="PS52014">
    <property type="entry name" value="SAMD1_WH"/>
    <property type="match status" value="1"/>
</dbReference>
<dbReference type="InterPro" id="IPR048589">
    <property type="entry name" value="SAMD1-like_WH"/>
</dbReference>
<dbReference type="EMBL" id="CAWYQH010000001">
    <property type="protein sequence ID" value="CAK8672404.1"/>
    <property type="molecule type" value="Genomic_DNA"/>
</dbReference>
<dbReference type="InterPro" id="IPR001965">
    <property type="entry name" value="Znf_PHD"/>
</dbReference>
<dbReference type="Pfam" id="PF00628">
    <property type="entry name" value="PHD"/>
    <property type="match status" value="1"/>
</dbReference>
<dbReference type="InterPro" id="IPR017956">
    <property type="entry name" value="AT_hook_DNA-bd_motif"/>
</dbReference>
<dbReference type="Pfam" id="PF17772">
    <property type="entry name" value="zf-MYST"/>
    <property type="match status" value="1"/>
</dbReference>
<dbReference type="Gene3D" id="3.30.60.60">
    <property type="entry name" value="N-acetyl transferase-like"/>
    <property type="match status" value="1"/>
</dbReference>
<dbReference type="SMART" id="SM00249">
    <property type="entry name" value="PHD"/>
    <property type="match status" value="2"/>
</dbReference>
<evidence type="ECO:0000256" key="6">
    <source>
        <dbReference type="ARBA" id="ARBA00022553"/>
    </source>
</evidence>
<evidence type="ECO:0000256" key="9">
    <source>
        <dbReference type="ARBA" id="ARBA00022737"/>
    </source>
</evidence>
<feature type="compositionally biased region" description="Low complexity" evidence="19">
    <location>
        <begin position="1800"/>
        <end position="1811"/>
    </location>
</feature>
<keyword evidence="9" id="KW-0677">Repeat</keyword>
<feature type="domain" description="MYST-type HAT" evidence="22">
    <location>
        <begin position="513"/>
        <end position="802"/>
    </location>
</feature>